<dbReference type="SUPFAM" id="SSF69065">
    <property type="entry name" value="RNase III domain-like"/>
    <property type="match status" value="1"/>
</dbReference>
<evidence type="ECO:0000256" key="1">
    <source>
        <dbReference type="SAM" id="MobiDB-lite"/>
    </source>
</evidence>
<dbReference type="GO" id="GO:0004525">
    <property type="term" value="F:ribonuclease III activity"/>
    <property type="evidence" value="ECO:0007669"/>
    <property type="project" value="InterPro"/>
</dbReference>
<dbReference type="InterPro" id="IPR000999">
    <property type="entry name" value="RNase_III_dom"/>
</dbReference>
<comment type="caution">
    <text evidence="3">The sequence shown here is derived from an EMBL/GenBank/DDBJ whole genome shotgun (WGS) entry which is preliminary data.</text>
</comment>
<dbReference type="OrthoDB" id="2392202at2759"/>
<feature type="compositionally biased region" description="Polar residues" evidence="1">
    <location>
        <begin position="563"/>
        <end position="576"/>
    </location>
</feature>
<sequence length="668" mass="72659">MPPADSRSLTCLQDFLNLVKNRPKLSDIPSLPESLLLRTRNSRRHSPNNNDLLEFLGDRCVNLATALLVDAVRINKDHHMAVRRVICNNDTFGRLSFHLHLHEHAALDAPDRDELDKWNPLSKESPPKVLADLFEAYAGAVYLQHGWKKLYRWLRTLFEPIIKVATCDFWYRDLPRGIKSRHINNGNEVKTQFQSKFLDYLGYKGDFLADKGRALTKALPASTNFVFSPEGLLEEPHCDEIEVASHLLCMWICKTFMRLWPRYHQATAKAPHLATTITAFIVNDVTMADIASAMDLAPFMFFRKDQDKRTNSSAAPNAEVKTPFRDMPPTACSSTSYARMTLPSKTPGQYLLYRPVVPPSAKEDQNTVVPTPSSAIHDPISALIDGLQAISIASPSSSQNDAAGELAQKDSSTNASSTVSGSLPRKTQIPTGPAKFRLKAAKGDDVADLVGQLQSLGLAETSSGKAQKKLALDDIFDRGLPQEDSENDDSSGNASPAPSKSTVLSIQSSRGEKGSENSRRALSSSNDNDTRERSSARRQGSSGKWRPIGETGDVPQKPELAVLSNSTNLSHILPSTTKDRSSSPCSSSGSHSADVTDSGYASPASNSGSVSPTNLVDSRAGKPPVVVSKPPSSLFVPRQVSKKSTGSVRSTSGRAILKASSPSEETRA</sequence>
<dbReference type="PROSITE" id="PS50142">
    <property type="entry name" value="RNASE_3_2"/>
    <property type="match status" value="1"/>
</dbReference>
<evidence type="ECO:0000313" key="4">
    <source>
        <dbReference type="Proteomes" id="UP000298327"/>
    </source>
</evidence>
<dbReference type="InterPro" id="IPR036389">
    <property type="entry name" value="RNase_III_sf"/>
</dbReference>
<dbReference type="Proteomes" id="UP000298327">
    <property type="component" value="Unassembled WGS sequence"/>
</dbReference>
<organism evidence="3 4">
    <name type="scientific">Dentipellis fragilis</name>
    <dbReference type="NCBI Taxonomy" id="205917"/>
    <lineage>
        <taxon>Eukaryota</taxon>
        <taxon>Fungi</taxon>
        <taxon>Dikarya</taxon>
        <taxon>Basidiomycota</taxon>
        <taxon>Agaricomycotina</taxon>
        <taxon>Agaricomycetes</taxon>
        <taxon>Russulales</taxon>
        <taxon>Hericiaceae</taxon>
        <taxon>Dentipellis</taxon>
    </lineage>
</organism>
<dbReference type="Pfam" id="PF00636">
    <property type="entry name" value="Ribonuclease_3"/>
    <property type="match status" value="1"/>
</dbReference>
<feature type="region of interest" description="Disordered" evidence="1">
    <location>
        <begin position="308"/>
        <end position="330"/>
    </location>
</feature>
<feature type="compositionally biased region" description="Low complexity" evidence="1">
    <location>
        <begin position="582"/>
        <end position="592"/>
    </location>
</feature>
<reference evidence="3 4" key="1">
    <citation type="submission" date="2019-02" db="EMBL/GenBank/DDBJ databases">
        <title>Genome sequencing of the rare red list fungi Dentipellis fragilis.</title>
        <authorList>
            <person name="Buettner E."/>
            <person name="Kellner H."/>
        </authorList>
    </citation>
    <scope>NUCLEOTIDE SEQUENCE [LARGE SCALE GENOMIC DNA]</scope>
    <source>
        <strain evidence="3 4">DSM 105465</strain>
    </source>
</reference>
<name>A0A4Y9ZAB2_9AGAM</name>
<feature type="compositionally biased region" description="Low complexity" evidence="1">
    <location>
        <begin position="411"/>
        <end position="422"/>
    </location>
</feature>
<dbReference type="CDD" id="cd00593">
    <property type="entry name" value="RIBOc"/>
    <property type="match status" value="1"/>
</dbReference>
<feature type="region of interest" description="Disordered" evidence="1">
    <location>
        <begin position="395"/>
        <end position="432"/>
    </location>
</feature>
<dbReference type="STRING" id="205917.A0A4Y9ZAB2"/>
<feature type="compositionally biased region" description="Polar residues" evidence="1">
    <location>
        <begin position="642"/>
        <end position="653"/>
    </location>
</feature>
<accession>A0A4Y9ZAB2</accession>
<dbReference type="EMBL" id="SEOQ01000037">
    <property type="protein sequence ID" value="TFY71786.1"/>
    <property type="molecule type" value="Genomic_DNA"/>
</dbReference>
<dbReference type="GO" id="GO:0006396">
    <property type="term" value="P:RNA processing"/>
    <property type="evidence" value="ECO:0007669"/>
    <property type="project" value="InterPro"/>
</dbReference>
<feature type="compositionally biased region" description="Polar residues" evidence="1">
    <location>
        <begin position="603"/>
        <end position="616"/>
    </location>
</feature>
<keyword evidence="4" id="KW-1185">Reference proteome</keyword>
<feature type="compositionally biased region" description="Polar residues" evidence="1">
    <location>
        <begin position="490"/>
        <end position="509"/>
    </location>
</feature>
<dbReference type="AlphaFoldDB" id="A0A4Y9ZAB2"/>
<proteinExistence type="predicted"/>
<feature type="domain" description="RNase III" evidence="2">
    <location>
        <begin position="9"/>
        <end position="146"/>
    </location>
</feature>
<evidence type="ECO:0000313" key="3">
    <source>
        <dbReference type="EMBL" id="TFY71786.1"/>
    </source>
</evidence>
<dbReference type="Gene3D" id="1.10.1520.10">
    <property type="entry name" value="Ribonuclease III domain"/>
    <property type="match status" value="1"/>
</dbReference>
<protein>
    <recommendedName>
        <fullName evidence="2">RNase III domain-containing protein</fullName>
    </recommendedName>
</protein>
<feature type="compositionally biased region" description="Basic and acidic residues" evidence="1">
    <location>
        <begin position="510"/>
        <end position="519"/>
    </location>
</feature>
<feature type="compositionally biased region" description="Low complexity" evidence="1">
    <location>
        <begin position="622"/>
        <end position="633"/>
    </location>
</feature>
<gene>
    <name evidence="3" type="ORF">EVG20_g1214</name>
</gene>
<dbReference type="SMART" id="SM00535">
    <property type="entry name" value="RIBOc"/>
    <property type="match status" value="1"/>
</dbReference>
<evidence type="ECO:0000259" key="2">
    <source>
        <dbReference type="PROSITE" id="PS50142"/>
    </source>
</evidence>
<feature type="region of interest" description="Disordered" evidence="1">
    <location>
        <begin position="479"/>
        <end position="668"/>
    </location>
</feature>